<organism evidence="2 3">
    <name type="scientific">Actimicrobium antarcticum</name>
    <dbReference type="NCBI Taxonomy" id="1051899"/>
    <lineage>
        <taxon>Bacteria</taxon>
        <taxon>Pseudomonadati</taxon>
        <taxon>Pseudomonadota</taxon>
        <taxon>Betaproteobacteria</taxon>
        <taxon>Burkholderiales</taxon>
        <taxon>Oxalobacteraceae</taxon>
        <taxon>Actimicrobium</taxon>
    </lineage>
</organism>
<dbReference type="SUPFAM" id="SSF52833">
    <property type="entry name" value="Thioredoxin-like"/>
    <property type="match status" value="1"/>
</dbReference>
<dbReference type="InterPro" id="IPR036249">
    <property type="entry name" value="Thioredoxin-like_sf"/>
</dbReference>
<dbReference type="Proteomes" id="UP001501353">
    <property type="component" value="Unassembled WGS sequence"/>
</dbReference>
<accession>A0ABP7TKJ4</accession>
<dbReference type="PROSITE" id="PS51352">
    <property type="entry name" value="THIOREDOXIN_2"/>
    <property type="match status" value="1"/>
</dbReference>
<evidence type="ECO:0000259" key="1">
    <source>
        <dbReference type="PROSITE" id="PS51352"/>
    </source>
</evidence>
<dbReference type="InterPro" id="IPR050553">
    <property type="entry name" value="Thioredoxin_ResA/DsbE_sf"/>
</dbReference>
<gene>
    <name evidence="2" type="ORF">GCM10022212_27150</name>
</gene>
<reference evidence="3" key="1">
    <citation type="journal article" date="2019" name="Int. J. Syst. Evol. Microbiol.">
        <title>The Global Catalogue of Microorganisms (GCM) 10K type strain sequencing project: providing services to taxonomists for standard genome sequencing and annotation.</title>
        <authorList>
            <consortium name="The Broad Institute Genomics Platform"/>
            <consortium name="The Broad Institute Genome Sequencing Center for Infectious Disease"/>
            <person name="Wu L."/>
            <person name="Ma J."/>
        </authorList>
    </citation>
    <scope>NUCLEOTIDE SEQUENCE [LARGE SCALE GENOMIC DNA]</scope>
    <source>
        <strain evidence="3">JCM 16673</strain>
    </source>
</reference>
<evidence type="ECO:0000313" key="2">
    <source>
        <dbReference type="EMBL" id="GAA4027624.1"/>
    </source>
</evidence>
<name>A0ABP7TKJ4_9BURK</name>
<dbReference type="Gene3D" id="3.40.30.10">
    <property type="entry name" value="Glutaredoxin"/>
    <property type="match status" value="1"/>
</dbReference>
<evidence type="ECO:0000313" key="3">
    <source>
        <dbReference type="Proteomes" id="UP001501353"/>
    </source>
</evidence>
<sequence length="154" mass="17309">MVVHAEAAWTTYSTPGGQPPPALVLDDLEGKPVDLASLKGQVVLVNFWATWCEGCKAEIPALNRLQQTFKDRKLQVLGINIGEGKPRIAQFTQRIPIQYKVLRDADSDVMKAWRVRIMPTSFLIDKQGKLRYQLVGDADWDDPKIQAPVLELLK</sequence>
<proteinExistence type="predicted"/>
<feature type="domain" description="Thioredoxin" evidence="1">
    <location>
        <begin position="14"/>
        <end position="154"/>
    </location>
</feature>
<dbReference type="InterPro" id="IPR013766">
    <property type="entry name" value="Thioredoxin_domain"/>
</dbReference>
<keyword evidence="3" id="KW-1185">Reference proteome</keyword>
<dbReference type="CDD" id="cd02966">
    <property type="entry name" value="TlpA_like_family"/>
    <property type="match status" value="1"/>
</dbReference>
<dbReference type="PANTHER" id="PTHR42852:SF18">
    <property type="entry name" value="CHROMOSOME UNDETERMINED SCAFFOLD_47, WHOLE GENOME SHOTGUN SEQUENCE"/>
    <property type="match status" value="1"/>
</dbReference>
<dbReference type="InterPro" id="IPR000866">
    <property type="entry name" value="AhpC/TSA"/>
</dbReference>
<protein>
    <submittedName>
        <fullName evidence="2">TlpA disulfide reductase family protein</fullName>
    </submittedName>
</protein>
<dbReference type="Pfam" id="PF00578">
    <property type="entry name" value="AhpC-TSA"/>
    <property type="match status" value="1"/>
</dbReference>
<comment type="caution">
    <text evidence="2">The sequence shown here is derived from an EMBL/GenBank/DDBJ whole genome shotgun (WGS) entry which is preliminary data.</text>
</comment>
<dbReference type="PANTHER" id="PTHR42852">
    <property type="entry name" value="THIOL:DISULFIDE INTERCHANGE PROTEIN DSBE"/>
    <property type="match status" value="1"/>
</dbReference>
<dbReference type="EMBL" id="BAAAZE010000010">
    <property type="protein sequence ID" value="GAA4027624.1"/>
    <property type="molecule type" value="Genomic_DNA"/>
</dbReference>